<keyword evidence="5 8" id="KW-0547">Nucleotide-binding</keyword>
<dbReference type="GO" id="GO:0005524">
    <property type="term" value="F:ATP binding"/>
    <property type="evidence" value="ECO:0007669"/>
    <property type="project" value="UniProtKB-KW"/>
</dbReference>
<comment type="caution">
    <text evidence="12">The sequence shown here is derived from an EMBL/GenBank/DDBJ whole genome shotgun (WGS) entry which is preliminary data.</text>
</comment>
<dbReference type="Proteomes" id="UP000092403">
    <property type="component" value="Unassembled WGS sequence"/>
</dbReference>
<evidence type="ECO:0000313" key="13">
    <source>
        <dbReference type="EMBL" id="KYC49859.1"/>
    </source>
</evidence>
<dbReference type="EMBL" id="LNGF01000025">
    <property type="protein sequence ID" value="KYC47366.1"/>
    <property type="molecule type" value="Genomic_DNA"/>
</dbReference>
<dbReference type="CDD" id="cd02196">
    <property type="entry name" value="PurM"/>
    <property type="match status" value="1"/>
</dbReference>
<evidence type="ECO:0000313" key="15">
    <source>
        <dbReference type="Proteomes" id="UP000092401"/>
    </source>
</evidence>
<proteinExistence type="inferred from homology"/>
<keyword evidence="4 8" id="KW-0436">Ligase</keyword>
<evidence type="ECO:0000256" key="5">
    <source>
        <dbReference type="ARBA" id="ARBA00022741"/>
    </source>
</evidence>
<name>A0A150IQX2_9EURY</name>
<dbReference type="AlphaFoldDB" id="A0A150IQX2"/>
<dbReference type="EC" id="6.3.3.1" evidence="2 8"/>
<evidence type="ECO:0000256" key="2">
    <source>
        <dbReference type="ARBA" id="ARBA00013047"/>
    </source>
</evidence>
<accession>A0A150IQX2</accession>
<protein>
    <recommendedName>
        <fullName evidence="2 8">Phosphoribosylformylglycinamidine cyclo-ligase</fullName>
        <ecNumber evidence="2 8">6.3.3.1</ecNumber>
    </recommendedName>
    <alternativeName>
        <fullName evidence="8">AIR synthase</fullName>
    </alternativeName>
    <alternativeName>
        <fullName evidence="8">AIRS</fullName>
    </alternativeName>
    <alternativeName>
        <fullName evidence="8">Phosphoribosyl-aminoimidazole synthetase</fullName>
    </alternativeName>
</protein>
<comment type="pathway">
    <text evidence="1 8">Purine metabolism; IMP biosynthesis via de novo pathway; 5-amino-1-(5-phospho-D-ribosyl)imidazole from N(2)-formyl-N(1)-(5-phospho-D-ribosyl)glycinamide: step 2/2.</text>
</comment>
<dbReference type="PATRIC" id="fig|1706436.3.peg.887"/>
<keyword evidence="3 8" id="KW-0963">Cytoplasm</keyword>
<dbReference type="HAMAP" id="MF_00741">
    <property type="entry name" value="AIRS"/>
    <property type="match status" value="1"/>
</dbReference>
<dbReference type="PANTHER" id="PTHR10520:SF12">
    <property type="entry name" value="TRIFUNCTIONAL PURINE BIOSYNTHETIC PROTEIN ADENOSINE-3"/>
    <property type="match status" value="1"/>
</dbReference>
<keyword evidence="7 8" id="KW-0067">ATP-binding</keyword>
<feature type="domain" description="PurM-like N-terminal" evidence="9">
    <location>
        <begin position="53"/>
        <end position="166"/>
    </location>
</feature>
<evidence type="ECO:0000256" key="4">
    <source>
        <dbReference type="ARBA" id="ARBA00022598"/>
    </source>
</evidence>
<evidence type="ECO:0000256" key="3">
    <source>
        <dbReference type="ARBA" id="ARBA00022490"/>
    </source>
</evidence>
<keyword evidence="6 8" id="KW-0658">Purine biosynthesis</keyword>
<comment type="catalytic activity">
    <reaction evidence="8">
        <text>2-formamido-N(1)-(5-O-phospho-beta-D-ribosyl)acetamidine + ATP = 5-amino-1-(5-phospho-beta-D-ribosyl)imidazole + ADP + phosphate + H(+)</text>
        <dbReference type="Rhea" id="RHEA:23032"/>
        <dbReference type="ChEBI" id="CHEBI:15378"/>
        <dbReference type="ChEBI" id="CHEBI:30616"/>
        <dbReference type="ChEBI" id="CHEBI:43474"/>
        <dbReference type="ChEBI" id="CHEBI:137981"/>
        <dbReference type="ChEBI" id="CHEBI:147287"/>
        <dbReference type="ChEBI" id="CHEBI:456216"/>
        <dbReference type="EC" id="6.3.3.1"/>
    </reaction>
</comment>
<evidence type="ECO:0000313" key="12">
    <source>
        <dbReference type="EMBL" id="KYC47366.1"/>
    </source>
</evidence>
<dbReference type="Pfam" id="PF02769">
    <property type="entry name" value="AIRS_C"/>
    <property type="match status" value="1"/>
</dbReference>
<dbReference type="FunFam" id="3.30.1330.10:FF:000020">
    <property type="entry name" value="Phosphoribosylformylglycinamidine cyclo-ligase"/>
    <property type="match status" value="1"/>
</dbReference>
<dbReference type="InterPro" id="IPR010918">
    <property type="entry name" value="PurM-like_C_dom"/>
</dbReference>
<evidence type="ECO:0000259" key="10">
    <source>
        <dbReference type="Pfam" id="PF02769"/>
    </source>
</evidence>
<dbReference type="Gene3D" id="3.30.1330.10">
    <property type="entry name" value="PurM-like, N-terminal domain"/>
    <property type="match status" value="1"/>
</dbReference>
<accession>A0A150IKB2</accession>
<dbReference type="InterPro" id="IPR016188">
    <property type="entry name" value="PurM-like_N"/>
</dbReference>
<comment type="subcellular location">
    <subcellularLocation>
        <location evidence="8">Cytoplasm</location>
    </subcellularLocation>
</comment>
<organism evidence="12 14">
    <name type="scientific">Candidatus Methanofastidiosum methylothiophilum</name>
    <dbReference type="NCBI Taxonomy" id="1705564"/>
    <lineage>
        <taxon>Archaea</taxon>
        <taxon>Methanobacteriati</taxon>
        <taxon>Methanobacteriota</taxon>
        <taxon>Stenosarchaea group</taxon>
        <taxon>Candidatus Methanofastidiosia</taxon>
        <taxon>Candidatus Methanofastidiosales</taxon>
        <taxon>Candidatus Methanofastidiosaceae</taxon>
        <taxon>Candidatus Methanofastidiosum</taxon>
    </lineage>
</organism>
<evidence type="ECO:0000256" key="1">
    <source>
        <dbReference type="ARBA" id="ARBA00004686"/>
    </source>
</evidence>
<dbReference type="NCBIfam" id="TIGR00878">
    <property type="entry name" value="purM"/>
    <property type="match status" value="1"/>
</dbReference>
<reference evidence="14 15" key="1">
    <citation type="journal article" date="2016" name="ISME J.">
        <title>Chasing the elusive Euryarchaeota class WSA2: genomes reveal a uniquely fastidious methyl-reducing methanogen.</title>
        <authorList>
            <person name="Nobu M.K."/>
            <person name="Narihiro T."/>
            <person name="Kuroda K."/>
            <person name="Mei R."/>
            <person name="Liu W.T."/>
        </authorList>
    </citation>
    <scope>NUCLEOTIDE SEQUENCE [LARGE SCALE GENOMIC DNA]</scope>
    <source>
        <strain evidence="11">B03fssc0709_Meth_Bin005</strain>
        <strain evidence="12">B15fssc0709_Meth_Bin003</strain>
        <strain evidence="13">BMIXfssc0709_Meth_Bin006</strain>
    </source>
</reference>
<dbReference type="GO" id="GO:0004641">
    <property type="term" value="F:phosphoribosylformylglycinamidine cyclo-ligase activity"/>
    <property type="evidence" value="ECO:0007669"/>
    <property type="project" value="UniProtKB-UniRule"/>
</dbReference>
<gene>
    <name evidence="8" type="primary">purM</name>
    <name evidence="11" type="ORF">APG10_00876</name>
    <name evidence="12" type="ORF">APG11_01205</name>
    <name evidence="13" type="ORF">APG12_01185</name>
</gene>
<dbReference type="SUPFAM" id="SSF56042">
    <property type="entry name" value="PurM C-terminal domain-like"/>
    <property type="match status" value="1"/>
</dbReference>
<dbReference type="PANTHER" id="PTHR10520">
    <property type="entry name" value="TRIFUNCTIONAL PURINE BIOSYNTHETIC PROTEIN ADENOSINE-3-RELATED"/>
    <property type="match status" value="1"/>
</dbReference>
<dbReference type="EMBL" id="LNGE01000019">
    <property type="protein sequence ID" value="KYC45431.1"/>
    <property type="molecule type" value="Genomic_DNA"/>
</dbReference>
<evidence type="ECO:0000256" key="8">
    <source>
        <dbReference type="HAMAP-Rule" id="MF_00741"/>
    </source>
</evidence>
<feature type="domain" description="PurM-like C-terminal" evidence="10">
    <location>
        <begin position="179"/>
        <end position="325"/>
    </location>
</feature>
<dbReference type="InterPro" id="IPR004733">
    <property type="entry name" value="PurM_cligase"/>
</dbReference>
<evidence type="ECO:0000313" key="11">
    <source>
        <dbReference type="EMBL" id="KYC45431.1"/>
    </source>
</evidence>
<dbReference type="PATRIC" id="fig|1706438.3.peg.1195"/>
<dbReference type="Gene3D" id="3.90.650.10">
    <property type="entry name" value="PurM-like C-terminal domain"/>
    <property type="match status" value="1"/>
</dbReference>
<dbReference type="EMBL" id="LNJC01000024">
    <property type="protein sequence ID" value="KYC49859.1"/>
    <property type="molecule type" value="Genomic_DNA"/>
</dbReference>
<dbReference type="SUPFAM" id="SSF55326">
    <property type="entry name" value="PurM N-terminal domain-like"/>
    <property type="match status" value="1"/>
</dbReference>
<dbReference type="Pfam" id="PF00586">
    <property type="entry name" value="AIRS"/>
    <property type="match status" value="1"/>
</dbReference>
<evidence type="ECO:0000259" key="9">
    <source>
        <dbReference type="Pfam" id="PF00586"/>
    </source>
</evidence>
<dbReference type="GO" id="GO:0005829">
    <property type="term" value="C:cytosol"/>
    <property type="evidence" value="ECO:0007669"/>
    <property type="project" value="TreeGrafter"/>
</dbReference>
<comment type="similarity">
    <text evidence="8">Belongs to the AIR synthase family.</text>
</comment>
<evidence type="ECO:0000256" key="6">
    <source>
        <dbReference type="ARBA" id="ARBA00022755"/>
    </source>
</evidence>
<sequence>MATPRDYKSSGVDIKVEEKSISALVSVIRETLQFRKGKIGAAIGEIGSFSGFIEFGDYALSLATDGVGSKVLVAQKLKKYDTIGIDVIAMNVNDVICNGAAPIAFVDYIALEKTSEYMLKEIAKGLLEGAKQSDMPIVGGETATLPDIIKGDGEGFDLAGTCLGAVKKDKIISGKEIVPGDVVIGIASSGVHSNGLTLARKVLGEEDYPELLIPTRIYVKQILDLIENVKVKGMAHITGSGLLNLKRLKKGIGFELELPEPPRIFKKIMDTGVEIEEMYRTFNMGTGFMVIVSKEEKDRSLEILNKYYPSYLIGKVIDQDVINAHIKGLNKEFTL</sequence>
<dbReference type="GO" id="GO:0004637">
    <property type="term" value="F:phosphoribosylamine-glycine ligase activity"/>
    <property type="evidence" value="ECO:0007669"/>
    <property type="project" value="TreeGrafter"/>
</dbReference>
<dbReference type="PATRIC" id="fig|1706437.3.peg.1215"/>
<dbReference type="InterPro" id="IPR036921">
    <property type="entry name" value="PurM-like_N_sf"/>
</dbReference>
<evidence type="ECO:0000256" key="7">
    <source>
        <dbReference type="ARBA" id="ARBA00022840"/>
    </source>
</evidence>
<dbReference type="Proteomes" id="UP000091929">
    <property type="component" value="Unassembled WGS sequence"/>
</dbReference>
<accession>A0A150IY06</accession>
<evidence type="ECO:0000313" key="14">
    <source>
        <dbReference type="Proteomes" id="UP000091929"/>
    </source>
</evidence>
<dbReference type="GO" id="GO:0046084">
    <property type="term" value="P:adenine biosynthetic process"/>
    <property type="evidence" value="ECO:0007669"/>
    <property type="project" value="TreeGrafter"/>
</dbReference>
<dbReference type="UniPathway" id="UPA00074">
    <property type="reaction ID" value="UER00129"/>
</dbReference>
<dbReference type="InterPro" id="IPR036676">
    <property type="entry name" value="PurM-like_C_sf"/>
</dbReference>
<dbReference type="Proteomes" id="UP000092401">
    <property type="component" value="Unassembled WGS sequence"/>
</dbReference>
<dbReference type="GO" id="GO:0006189">
    <property type="term" value="P:'de novo' IMP biosynthetic process"/>
    <property type="evidence" value="ECO:0007669"/>
    <property type="project" value="UniProtKB-UniRule"/>
</dbReference>